<dbReference type="EMBL" id="HBEF01001833">
    <property type="protein sequence ID" value="CAD8329069.1"/>
    <property type="molecule type" value="Transcribed_RNA"/>
</dbReference>
<name>A0A7R9WNY9_9STRA</name>
<protein>
    <submittedName>
        <fullName evidence="1">Uncharacterized protein</fullName>
    </submittedName>
</protein>
<evidence type="ECO:0000313" key="1">
    <source>
        <dbReference type="EMBL" id="CAD8329069.1"/>
    </source>
</evidence>
<gene>
    <name evidence="1" type="ORF">CAUS1442_LOCUS1167</name>
</gene>
<reference evidence="1" key="1">
    <citation type="submission" date="2021-01" db="EMBL/GenBank/DDBJ databases">
        <authorList>
            <person name="Corre E."/>
            <person name="Pelletier E."/>
            <person name="Niang G."/>
            <person name="Scheremetjew M."/>
            <person name="Finn R."/>
            <person name="Kale V."/>
            <person name="Holt S."/>
            <person name="Cochrane G."/>
            <person name="Meng A."/>
            <person name="Brown T."/>
            <person name="Cohen L."/>
        </authorList>
    </citation>
    <scope>NUCLEOTIDE SEQUENCE</scope>
    <source>
        <strain evidence="1">CCMP3328</strain>
    </source>
</reference>
<dbReference type="AlphaFoldDB" id="A0A7R9WNY9"/>
<sequence length="133" mass="15009">MNQQQQQQSTAQPSMMMQAANDAVHSDDRSMMETIVRAATAANNLFLKNCNMCTVYCDKQVEYEHVVEQYKVVMASTAAVEGRTLDDLFKVLDTTSKPAVEQCQQFLFDEESVVRQVNSRSEDEGDNDDLLSQ</sequence>
<organism evidence="1">
    <name type="scientific">Craspedostauros australis</name>
    <dbReference type="NCBI Taxonomy" id="1486917"/>
    <lineage>
        <taxon>Eukaryota</taxon>
        <taxon>Sar</taxon>
        <taxon>Stramenopiles</taxon>
        <taxon>Ochrophyta</taxon>
        <taxon>Bacillariophyta</taxon>
        <taxon>Bacillariophyceae</taxon>
        <taxon>Bacillariophycidae</taxon>
        <taxon>Naviculales</taxon>
        <taxon>Naviculaceae</taxon>
        <taxon>Craspedostauros</taxon>
    </lineage>
</organism>
<accession>A0A7R9WNY9</accession>
<proteinExistence type="predicted"/>